<accession>A0YHS5</accession>
<dbReference type="EMBL" id="AAVT01000022">
    <property type="protein sequence ID" value="EAW29621.1"/>
    <property type="molecule type" value="Genomic_DNA"/>
</dbReference>
<dbReference type="AlphaFoldDB" id="A0YHS5"/>
<reference evidence="2 3" key="1">
    <citation type="journal article" date="2010" name="J. Bacteriol.">
        <title>Genome sequence of the oligotrophic marine Gammaproteobacterium HTCC2143, isolated from the Oregon Coast.</title>
        <authorList>
            <person name="Oh H.M."/>
            <person name="Kang I."/>
            <person name="Ferriera S."/>
            <person name="Giovannoni S.J."/>
            <person name="Cho J.C."/>
        </authorList>
    </citation>
    <scope>NUCLEOTIDE SEQUENCE [LARGE SCALE GENOMIC DNA]</scope>
    <source>
        <strain evidence="2 3">HTCC2143</strain>
    </source>
</reference>
<protein>
    <submittedName>
        <fullName evidence="2">Uncharacterized protein</fullName>
    </submittedName>
</protein>
<organism evidence="2 3">
    <name type="scientific">marine gamma proteobacterium HTCC2143</name>
    <dbReference type="NCBI Taxonomy" id="247633"/>
    <lineage>
        <taxon>Bacteria</taxon>
        <taxon>Pseudomonadati</taxon>
        <taxon>Pseudomonadota</taxon>
        <taxon>Gammaproteobacteria</taxon>
        <taxon>Cellvibrionales</taxon>
        <taxon>Spongiibacteraceae</taxon>
        <taxon>BD1-7 clade</taxon>
    </lineage>
</organism>
<dbReference type="STRING" id="247633.GP2143_12436"/>
<name>A0YHS5_9GAMM</name>
<dbReference type="eggNOG" id="COG1272">
    <property type="taxonomic scope" value="Bacteria"/>
</dbReference>
<keyword evidence="1" id="KW-1133">Transmembrane helix</keyword>
<comment type="caution">
    <text evidence="2">The sequence shown here is derived from an EMBL/GenBank/DDBJ whole genome shotgun (WGS) entry which is preliminary data.</text>
</comment>
<evidence type="ECO:0000256" key="1">
    <source>
        <dbReference type="SAM" id="Phobius"/>
    </source>
</evidence>
<evidence type="ECO:0000313" key="3">
    <source>
        <dbReference type="Proteomes" id="UP000004931"/>
    </source>
</evidence>
<gene>
    <name evidence="2" type="ORF">GP2143_12436</name>
</gene>
<keyword evidence="1" id="KW-0812">Transmembrane</keyword>
<feature type="transmembrane region" description="Helical" evidence="1">
    <location>
        <begin position="12"/>
        <end position="29"/>
    </location>
</feature>
<proteinExistence type="predicted"/>
<dbReference type="Proteomes" id="UP000004931">
    <property type="component" value="Unassembled WGS sequence"/>
</dbReference>
<evidence type="ECO:0000313" key="2">
    <source>
        <dbReference type="EMBL" id="EAW29621.1"/>
    </source>
</evidence>
<sequence>MYSGEKLNSITHWVGAALALIGFGALRTLRIQQHNACFIIRSMIFGVTQVLLYTTPNQEIFHL</sequence>
<keyword evidence="3" id="KW-1185">Reference proteome</keyword>
<keyword evidence="1" id="KW-0472">Membrane</keyword>